<protein>
    <submittedName>
        <fullName evidence="2">Uncharacterized protein</fullName>
    </submittedName>
</protein>
<keyword evidence="3" id="KW-1185">Reference proteome</keyword>
<reference evidence="3" key="1">
    <citation type="journal article" date="2019" name="Int. J. Syst. Evol. Microbiol.">
        <title>The Global Catalogue of Microorganisms (GCM) 10K type strain sequencing project: providing services to taxonomists for standard genome sequencing and annotation.</title>
        <authorList>
            <consortium name="The Broad Institute Genomics Platform"/>
            <consortium name="The Broad Institute Genome Sequencing Center for Infectious Disease"/>
            <person name="Wu L."/>
            <person name="Ma J."/>
        </authorList>
    </citation>
    <scope>NUCLEOTIDE SEQUENCE [LARGE SCALE GENOMIC DNA]</scope>
    <source>
        <strain evidence="3">JCM 9377</strain>
    </source>
</reference>
<sequence length="69" mass="7131">MVARNGRSVAVGEGVDEGDDGFSEGFAAEEAPPGEDGFGAGSDWPHPAVAPIRRGVSTRTQSVRRAGFE</sequence>
<dbReference type="Proteomes" id="UP001501237">
    <property type="component" value="Unassembled WGS sequence"/>
</dbReference>
<organism evidence="2 3">
    <name type="scientific">Actinocorallia longicatena</name>
    <dbReference type="NCBI Taxonomy" id="111803"/>
    <lineage>
        <taxon>Bacteria</taxon>
        <taxon>Bacillati</taxon>
        <taxon>Actinomycetota</taxon>
        <taxon>Actinomycetes</taxon>
        <taxon>Streptosporangiales</taxon>
        <taxon>Thermomonosporaceae</taxon>
        <taxon>Actinocorallia</taxon>
    </lineage>
</organism>
<feature type="compositionally biased region" description="Low complexity" evidence="1">
    <location>
        <begin position="23"/>
        <end position="35"/>
    </location>
</feature>
<evidence type="ECO:0000313" key="2">
    <source>
        <dbReference type="EMBL" id="GAA3212435.1"/>
    </source>
</evidence>
<feature type="region of interest" description="Disordered" evidence="1">
    <location>
        <begin position="1"/>
        <end position="69"/>
    </location>
</feature>
<gene>
    <name evidence="2" type="ORF">GCM10010468_31770</name>
</gene>
<evidence type="ECO:0000256" key="1">
    <source>
        <dbReference type="SAM" id="MobiDB-lite"/>
    </source>
</evidence>
<name>A0ABP6Q9X8_9ACTN</name>
<comment type="caution">
    <text evidence="2">The sequence shown here is derived from an EMBL/GenBank/DDBJ whole genome shotgun (WGS) entry which is preliminary data.</text>
</comment>
<dbReference type="EMBL" id="BAAAUV010000007">
    <property type="protein sequence ID" value="GAA3212435.1"/>
    <property type="molecule type" value="Genomic_DNA"/>
</dbReference>
<proteinExistence type="predicted"/>
<accession>A0ABP6Q9X8</accession>
<evidence type="ECO:0000313" key="3">
    <source>
        <dbReference type="Proteomes" id="UP001501237"/>
    </source>
</evidence>